<comment type="caution">
    <text evidence="11">The sequence shown here is derived from an EMBL/GenBank/DDBJ whole genome shotgun (WGS) entry which is preliminary data.</text>
</comment>
<organism evidence="11 12">
    <name type="scientific">Vermiconidia calcicola</name>
    <dbReference type="NCBI Taxonomy" id="1690605"/>
    <lineage>
        <taxon>Eukaryota</taxon>
        <taxon>Fungi</taxon>
        <taxon>Dikarya</taxon>
        <taxon>Ascomycota</taxon>
        <taxon>Pezizomycotina</taxon>
        <taxon>Dothideomycetes</taxon>
        <taxon>Dothideomycetidae</taxon>
        <taxon>Mycosphaerellales</taxon>
        <taxon>Extremaceae</taxon>
        <taxon>Vermiconidia</taxon>
    </lineage>
</organism>
<evidence type="ECO:0000256" key="7">
    <source>
        <dbReference type="ARBA" id="ARBA00023242"/>
    </source>
</evidence>
<dbReference type="InterPro" id="IPR042036">
    <property type="entry name" value="RRP8_N"/>
</dbReference>
<evidence type="ECO:0000256" key="1">
    <source>
        <dbReference type="ARBA" id="ARBA00004604"/>
    </source>
</evidence>
<dbReference type="SUPFAM" id="SSF53335">
    <property type="entry name" value="S-adenosyl-L-methionine-dependent methyltransferases"/>
    <property type="match status" value="1"/>
</dbReference>
<evidence type="ECO:0000256" key="5">
    <source>
        <dbReference type="ARBA" id="ARBA00022679"/>
    </source>
</evidence>
<comment type="similarity">
    <text evidence="2 9">Belongs to the methyltransferase superfamily. RRP8 family.</text>
</comment>
<evidence type="ECO:0000256" key="4">
    <source>
        <dbReference type="ARBA" id="ARBA00022603"/>
    </source>
</evidence>
<name>A0AAV9QL27_9PEZI</name>
<comment type="function">
    <text evidence="9">S-adenosyl-L-methionine-dependent methyltransferase that specifically methylates the N(1) position of adenine in helix 25.1 in 25S rRNA. Required both for ribosomal 40S and 60S subunits biogenesis. Required for efficient pre-rRNA cleavage at site A2.</text>
</comment>
<reference evidence="11 12" key="1">
    <citation type="submission" date="2023-06" db="EMBL/GenBank/DDBJ databases">
        <title>Black Yeasts Isolated from many extreme environments.</title>
        <authorList>
            <person name="Coleine C."/>
            <person name="Stajich J.E."/>
            <person name="Selbmann L."/>
        </authorList>
    </citation>
    <scope>NUCLEOTIDE SEQUENCE [LARGE SCALE GENOMIC DNA]</scope>
    <source>
        <strain evidence="11 12">CCFEE 5887</strain>
    </source>
</reference>
<keyword evidence="4 9" id="KW-0489">Methyltransferase</keyword>
<evidence type="ECO:0000313" key="11">
    <source>
        <dbReference type="EMBL" id="KAK5545644.1"/>
    </source>
</evidence>
<feature type="compositionally biased region" description="Basic and acidic residues" evidence="10">
    <location>
        <begin position="139"/>
        <end position="160"/>
    </location>
</feature>
<dbReference type="PANTHER" id="PTHR12787">
    <property type="entry name" value="RIBOSOMAL RNA-PROCESSING PROTEIN 8"/>
    <property type="match status" value="1"/>
</dbReference>
<feature type="region of interest" description="Disordered" evidence="10">
    <location>
        <begin position="35"/>
        <end position="190"/>
    </location>
</feature>
<evidence type="ECO:0000256" key="10">
    <source>
        <dbReference type="SAM" id="MobiDB-lite"/>
    </source>
</evidence>
<feature type="compositionally biased region" description="Polar residues" evidence="10">
    <location>
        <begin position="177"/>
        <end position="190"/>
    </location>
</feature>
<dbReference type="FunFam" id="1.10.10.2150:FF:000001">
    <property type="entry name" value="Ribosomal RNA-processing protein 8"/>
    <property type="match status" value="1"/>
</dbReference>
<dbReference type="PANTHER" id="PTHR12787:SF0">
    <property type="entry name" value="RIBOSOMAL RNA-PROCESSING PROTEIN 8"/>
    <property type="match status" value="1"/>
</dbReference>
<protein>
    <recommendedName>
        <fullName evidence="8 9">Ribosomal RNA-processing protein 8</fullName>
        <ecNumber evidence="9">2.1.1.-</ecNumber>
    </recommendedName>
</protein>
<evidence type="ECO:0000256" key="9">
    <source>
        <dbReference type="RuleBase" id="RU365074"/>
    </source>
</evidence>
<dbReference type="EC" id="2.1.1.-" evidence="9"/>
<gene>
    <name evidence="11" type="primary">RRP8</name>
    <name evidence="11" type="ORF">LTR25_000652</name>
</gene>
<keyword evidence="6 9" id="KW-0949">S-adenosyl-L-methionine</keyword>
<accession>A0AAV9QL27</accession>
<keyword evidence="3 9" id="KW-0698">rRNA processing</keyword>
<dbReference type="Pfam" id="PF05148">
    <property type="entry name" value="Methyltransf_8"/>
    <property type="match status" value="1"/>
</dbReference>
<evidence type="ECO:0000256" key="6">
    <source>
        <dbReference type="ARBA" id="ARBA00022691"/>
    </source>
</evidence>
<dbReference type="GO" id="GO:0042273">
    <property type="term" value="P:ribosomal large subunit biogenesis"/>
    <property type="evidence" value="ECO:0007669"/>
    <property type="project" value="TreeGrafter"/>
</dbReference>
<dbReference type="Gene3D" id="3.40.50.150">
    <property type="entry name" value="Vaccinia Virus protein VP39"/>
    <property type="match status" value="1"/>
</dbReference>
<dbReference type="InterPro" id="IPR029063">
    <property type="entry name" value="SAM-dependent_MTases_sf"/>
</dbReference>
<dbReference type="InterPro" id="IPR007823">
    <property type="entry name" value="RRP8"/>
</dbReference>
<feature type="compositionally biased region" description="Basic and acidic residues" evidence="10">
    <location>
        <begin position="39"/>
        <end position="49"/>
    </location>
</feature>
<evidence type="ECO:0000256" key="3">
    <source>
        <dbReference type="ARBA" id="ARBA00022552"/>
    </source>
</evidence>
<comment type="subcellular location">
    <subcellularLocation>
        <location evidence="1 9">Nucleus</location>
        <location evidence="1 9">Nucleolus</location>
    </subcellularLocation>
</comment>
<evidence type="ECO:0000313" key="12">
    <source>
        <dbReference type="Proteomes" id="UP001345827"/>
    </source>
</evidence>
<feature type="compositionally biased region" description="Basic and acidic residues" evidence="10">
    <location>
        <begin position="80"/>
        <end position="108"/>
    </location>
</feature>
<evidence type="ECO:0000256" key="2">
    <source>
        <dbReference type="ARBA" id="ARBA00006301"/>
    </source>
</evidence>
<dbReference type="AlphaFoldDB" id="A0AAV9QL27"/>
<proteinExistence type="inferred from homology"/>
<dbReference type="EMBL" id="JAXLQG010000001">
    <property type="protein sequence ID" value="KAK5545644.1"/>
    <property type="molecule type" value="Genomic_DNA"/>
</dbReference>
<evidence type="ECO:0000256" key="8">
    <source>
        <dbReference type="ARBA" id="ARBA00076672"/>
    </source>
</evidence>
<sequence length="538" mass="59491">MPLAREARQDAPSPTNGARNVSDFCTLWASWNVPPTSLVREKQTQKPDKGQSSANGTPVTKKRKNATSHDGQASKISGTDLERLWNQRHEAKVHRQPDSARSKPEPHSRSNNASTKAGKGHKPIKQVDPNVIAVGSKEASQKRNQENPKNKTDVQHEQKPAAHSQNLNQKSHKSEKNGNSNDIGKQSSSSTKALIEALPPVPPATKLTALQAKMRSKLTSARFRHLNETLYTTSSSQALDLFTSSPDLFAEYHAGFSQQVKDSWPQNPVEQYVRSIKTRGIPNEKETDTALLPLPRRKTGSCTIADLGCGDAPLARGCQSQVKNLKLKFHNYDLHAANNFVTKADITNLPLRDGEADIAVFCLSLMGTNWLSFVEEAWRILRGDGKGEVWVAEVKSRFGRVTRGPGHVVENSVGKRRKKQKPNSDDEAQHGNGVFAEESEGNPADETDISAFVKVFSRRGFVLREDSVDKRNKMFVSMVFVKSGVPTAGKHKGLKWNGHEYKRVEDGKTRFVAGQGDDENISPQDEAKALKPCVYKTR</sequence>
<feature type="compositionally biased region" description="Polar residues" evidence="10">
    <location>
        <begin position="68"/>
        <end position="77"/>
    </location>
</feature>
<keyword evidence="5 9" id="KW-0808">Transferase</keyword>
<feature type="region of interest" description="Disordered" evidence="10">
    <location>
        <begin position="1"/>
        <end position="21"/>
    </location>
</feature>
<dbReference type="Proteomes" id="UP001345827">
    <property type="component" value="Unassembled WGS sequence"/>
</dbReference>
<dbReference type="GO" id="GO:0016433">
    <property type="term" value="F:rRNA (adenine) methyltransferase activity"/>
    <property type="evidence" value="ECO:0007669"/>
    <property type="project" value="TreeGrafter"/>
</dbReference>
<keyword evidence="7 9" id="KW-0539">Nucleus</keyword>
<dbReference type="Gene3D" id="1.10.10.2150">
    <property type="entry name" value="Ribosomal RNA-processing protein 8, N-terminal domain"/>
    <property type="match status" value="1"/>
</dbReference>
<dbReference type="GO" id="GO:0005730">
    <property type="term" value="C:nucleolus"/>
    <property type="evidence" value="ECO:0007669"/>
    <property type="project" value="UniProtKB-SubCell"/>
</dbReference>
<keyword evidence="12" id="KW-1185">Reference proteome</keyword>
<feature type="region of interest" description="Disordered" evidence="10">
    <location>
        <begin position="403"/>
        <end position="443"/>
    </location>
</feature>